<sequence length="725" mass="77945">MGEATIDLDAMQSLVDTMNTAATDLRGARSDLAGILSGVSLDTSPPYPLETAASWVEGQVPGLRRRLALAQAIAASSPGFHGGAVRIEEDDLSRLSPAEAQRKGAAAAAALRDAAGMPDPALVAEITANQNDPYYAAAFAKVLSPEQLATIVKDASASWQGGFPGPTAKGAPGFDEWTKHYKDALAAIGTTLGTATRNTAPDLALPPDNAQRWVDQFTADIEQHGDSLRDSNQGNALGLSYLLTFGTYSTPFLDKVATDAYDYERRHDDDPVWAPKTGGDYGFPVDPRWDRESVADLDVMTNIMRGLSHNADAAQHFFSQGGDDKVKINGQDVEVNARLHYLLQDRTWSSSDTSDEGDALGDALRAATTVYRNRLATGETSATIASQTIALLGDKTGDGAHGGHWYLLGGGSSAGWKMPEALRSDVADILASYVPDLFREYSDPANRPSDLVPPWYQTTNPQGVDGDPFGMSLNHDDLSKLVQTLGEDSANITKISTAVLAYNQYQLNDLFAGITDPQTKVDILNGKDWPPLTNGMKVGPNVLTHLFTDAYTGDDRQEKIDQANKEALDKFIDLAGSLPVVNITNKAGSWAFDAVKGQVLDQLKKGPDATASKLWTDEANKETEALTHNFQNVMLQNGFYDADVIDLLLAQGTRDGGYSAPPKEALRFDADGKVAGFDFQSTAYNEWATGHYDKDTHPTWGAMPGGQLSEGIKEIYVTNFGVHFS</sequence>
<protein>
    <recommendedName>
        <fullName evidence="1">DUF6571 domain-containing protein</fullName>
    </recommendedName>
</protein>
<name>A0A3N0GR56_9ACTN</name>
<keyword evidence="3" id="KW-1185">Reference proteome</keyword>
<organism evidence="2 3">
    <name type="scientific">Nocardioides pocheonensis</name>
    <dbReference type="NCBI Taxonomy" id="661485"/>
    <lineage>
        <taxon>Bacteria</taxon>
        <taxon>Bacillati</taxon>
        <taxon>Actinomycetota</taxon>
        <taxon>Actinomycetes</taxon>
        <taxon>Propionibacteriales</taxon>
        <taxon>Nocardioidaceae</taxon>
        <taxon>Nocardioides</taxon>
    </lineage>
</organism>
<gene>
    <name evidence="2" type="ORF">EFL26_09615</name>
</gene>
<dbReference type="InterPro" id="IPR046701">
    <property type="entry name" value="DUF6571"/>
</dbReference>
<dbReference type="Pfam" id="PF20211">
    <property type="entry name" value="DUF6571"/>
    <property type="match status" value="1"/>
</dbReference>
<comment type="caution">
    <text evidence="2">The sequence shown here is derived from an EMBL/GenBank/DDBJ whole genome shotgun (WGS) entry which is preliminary data.</text>
</comment>
<evidence type="ECO:0000259" key="1">
    <source>
        <dbReference type="Pfam" id="PF20211"/>
    </source>
</evidence>
<evidence type="ECO:0000313" key="2">
    <source>
        <dbReference type="EMBL" id="RNM14963.1"/>
    </source>
</evidence>
<dbReference type="AlphaFoldDB" id="A0A3N0GR56"/>
<dbReference type="Proteomes" id="UP000279994">
    <property type="component" value="Unassembled WGS sequence"/>
</dbReference>
<reference evidence="2 3" key="1">
    <citation type="submission" date="2018-11" db="EMBL/GenBank/DDBJ databases">
        <authorList>
            <person name="Li F."/>
        </authorList>
    </citation>
    <scope>NUCLEOTIDE SEQUENCE [LARGE SCALE GENOMIC DNA]</scope>
    <source>
        <strain evidence="2 3">Gsoil 818</strain>
    </source>
</reference>
<dbReference type="OrthoDB" id="3493814at2"/>
<dbReference type="EMBL" id="RJSF01000036">
    <property type="protein sequence ID" value="RNM14963.1"/>
    <property type="molecule type" value="Genomic_DNA"/>
</dbReference>
<dbReference type="RefSeq" id="WP_123222675.1">
    <property type="nucleotide sequence ID" value="NZ_RJSF01000036.1"/>
</dbReference>
<feature type="domain" description="DUF6571" evidence="1">
    <location>
        <begin position="7"/>
        <end position="634"/>
    </location>
</feature>
<proteinExistence type="predicted"/>
<accession>A0A3N0GR56</accession>
<evidence type="ECO:0000313" key="3">
    <source>
        <dbReference type="Proteomes" id="UP000279994"/>
    </source>
</evidence>